<dbReference type="PANTHER" id="PTHR19944">
    <property type="entry name" value="MHC CLASS II-RELATED"/>
    <property type="match status" value="1"/>
</dbReference>
<organism evidence="7 8">
    <name type="scientific">Xiphorhynchus elegans</name>
    <name type="common">elegant woodcreeper</name>
    <dbReference type="NCBI Taxonomy" id="269412"/>
    <lineage>
        <taxon>Eukaryota</taxon>
        <taxon>Metazoa</taxon>
        <taxon>Chordata</taxon>
        <taxon>Craniata</taxon>
        <taxon>Vertebrata</taxon>
        <taxon>Euteleostomi</taxon>
        <taxon>Archelosauria</taxon>
        <taxon>Archosauria</taxon>
        <taxon>Dinosauria</taxon>
        <taxon>Saurischia</taxon>
        <taxon>Theropoda</taxon>
        <taxon>Coelurosauria</taxon>
        <taxon>Aves</taxon>
        <taxon>Neognathae</taxon>
        <taxon>Neoaves</taxon>
        <taxon>Telluraves</taxon>
        <taxon>Australaves</taxon>
        <taxon>Passeriformes</taxon>
        <taxon>Dendrocolaptidae</taxon>
        <taxon>Xiphorhynchus</taxon>
    </lineage>
</organism>
<dbReference type="SUPFAM" id="SSF48726">
    <property type="entry name" value="Immunoglobulin"/>
    <property type="match status" value="1"/>
</dbReference>
<dbReference type="GO" id="GO:0042613">
    <property type="term" value="C:MHC class II protein complex"/>
    <property type="evidence" value="ECO:0007669"/>
    <property type="project" value="InterPro"/>
</dbReference>
<keyword evidence="4" id="KW-1015">Disulfide bond</keyword>
<dbReference type="Pfam" id="PF07654">
    <property type="entry name" value="C1-set"/>
    <property type="match status" value="1"/>
</dbReference>
<dbReference type="Gene3D" id="2.60.40.10">
    <property type="entry name" value="Immunoglobulins"/>
    <property type="match status" value="1"/>
</dbReference>
<dbReference type="Proteomes" id="UP000551443">
    <property type="component" value="Unassembled WGS sequence"/>
</dbReference>
<dbReference type="InterPro" id="IPR007110">
    <property type="entry name" value="Ig-like_dom"/>
</dbReference>
<feature type="non-terminal residue" evidence="7">
    <location>
        <position position="139"/>
    </location>
</feature>
<dbReference type="PANTHER" id="PTHR19944:SF99">
    <property type="entry name" value="HLA CLASS II HISTOCOMPATIBILITY ANTIGEN, DRB1 BETA CHAIN"/>
    <property type="match status" value="1"/>
</dbReference>
<evidence type="ECO:0000313" key="8">
    <source>
        <dbReference type="Proteomes" id="UP000551443"/>
    </source>
</evidence>
<evidence type="ECO:0000259" key="6">
    <source>
        <dbReference type="PROSITE" id="PS50835"/>
    </source>
</evidence>
<dbReference type="InterPro" id="IPR014745">
    <property type="entry name" value="MHC_II_a/b_N"/>
</dbReference>
<keyword evidence="5" id="KW-0325">Glycoprotein</keyword>
<dbReference type="SMART" id="SM00407">
    <property type="entry name" value="IGc1"/>
    <property type="match status" value="1"/>
</dbReference>
<accession>A0A7L3PQG7</accession>
<keyword evidence="2" id="KW-0812">Transmembrane</keyword>
<evidence type="ECO:0000313" key="7">
    <source>
        <dbReference type="EMBL" id="NXU93007.1"/>
    </source>
</evidence>
<dbReference type="AlphaFoldDB" id="A0A7L3PQG7"/>
<reference evidence="7 8" key="1">
    <citation type="submission" date="2019-09" db="EMBL/GenBank/DDBJ databases">
        <title>Bird 10,000 Genomes (B10K) Project - Family phase.</title>
        <authorList>
            <person name="Zhang G."/>
        </authorList>
    </citation>
    <scope>NUCLEOTIDE SEQUENCE [LARGE SCALE GENOMIC DNA]</scope>
    <source>
        <strain evidence="7">OUT-0059</strain>
        <tissue evidence="7">Muscle</tissue>
    </source>
</reference>
<dbReference type="SMART" id="SM00921">
    <property type="entry name" value="MHC_II_beta"/>
    <property type="match status" value="1"/>
</dbReference>
<gene>
    <name evidence="7" type="primary">Hb2l</name>
    <name evidence="7" type="ORF">XIPELE_R12739</name>
</gene>
<evidence type="ECO:0000256" key="3">
    <source>
        <dbReference type="ARBA" id="ARBA00022989"/>
    </source>
</evidence>
<keyword evidence="3" id="KW-1133">Transmembrane helix</keyword>
<feature type="domain" description="Ig-like" evidence="6">
    <location>
        <begin position="66"/>
        <end position="106"/>
    </location>
</feature>
<dbReference type="SUPFAM" id="SSF54452">
    <property type="entry name" value="MHC antigen-recognition domain"/>
    <property type="match status" value="1"/>
</dbReference>
<dbReference type="GO" id="GO:0006955">
    <property type="term" value="P:immune response"/>
    <property type="evidence" value="ECO:0007669"/>
    <property type="project" value="InterPro"/>
</dbReference>
<keyword evidence="8" id="KW-1185">Reference proteome</keyword>
<name>A0A7L3PQG7_9DEND</name>
<dbReference type="InterPro" id="IPR050160">
    <property type="entry name" value="MHC/Immunoglobulin"/>
</dbReference>
<evidence type="ECO:0000256" key="2">
    <source>
        <dbReference type="ARBA" id="ARBA00022692"/>
    </source>
</evidence>
<proteinExistence type="predicted"/>
<dbReference type="PROSITE" id="PS50835">
    <property type="entry name" value="IG_LIKE"/>
    <property type="match status" value="1"/>
</dbReference>
<dbReference type="InterPro" id="IPR011162">
    <property type="entry name" value="MHC_I/II-like_Ag-recog"/>
</dbReference>
<dbReference type="GO" id="GO:0019882">
    <property type="term" value="P:antigen processing and presentation"/>
    <property type="evidence" value="ECO:0007669"/>
    <property type="project" value="InterPro"/>
</dbReference>
<evidence type="ECO:0000256" key="5">
    <source>
        <dbReference type="ARBA" id="ARBA00023180"/>
    </source>
</evidence>
<evidence type="ECO:0000256" key="4">
    <source>
        <dbReference type="ARBA" id="ARBA00023157"/>
    </source>
</evidence>
<feature type="non-terminal residue" evidence="7">
    <location>
        <position position="1"/>
    </location>
</feature>
<dbReference type="InterPro" id="IPR036179">
    <property type="entry name" value="Ig-like_dom_sf"/>
</dbReference>
<keyword evidence="3" id="KW-0472">Membrane</keyword>
<dbReference type="Gene3D" id="3.10.320.10">
    <property type="entry name" value="Class II Histocompatibility Antigen, M Beta Chain, Chain B, domain 1"/>
    <property type="match status" value="1"/>
</dbReference>
<dbReference type="InterPro" id="IPR000353">
    <property type="entry name" value="MHC_II_b_N"/>
</dbReference>
<sequence length="139" mass="15731">YNREQYLHFDSDVGHYVGHNPHGEKVGRDANNDPHWMEYIRTSVDWFCRHNYKAFSTITVNRQVPPSVSISLVPSRSQPGPGRLLCSVLDFYPAEVQVRWLQGGQEVAEHVVATDVVPNGDWSYQVLVMLEIPPLGGVT</sequence>
<dbReference type="Pfam" id="PF00969">
    <property type="entry name" value="MHC_II_beta"/>
    <property type="match status" value="1"/>
</dbReference>
<dbReference type="InterPro" id="IPR013783">
    <property type="entry name" value="Ig-like_fold"/>
</dbReference>
<evidence type="ECO:0000256" key="1">
    <source>
        <dbReference type="ARBA" id="ARBA00004479"/>
    </source>
</evidence>
<dbReference type="InterPro" id="IPR003597">
    <property type="entry name" value="Ig_C1-set"/>
</dbReference>
<dbReference type="EMBL" id="VZUH01072885">
    <property type="protein sequence ID" value="NXU93007.1"/>
    <property type="molecule type" value="Genomic_DNA"/>
</dbReference>
<protein>
    <submittedName>
        <fullName evidence="7">HB2L protein</fullName>
    </submittedName>
</protein>
<comment type="subcellular location">
    <subcellularLocation>
        <location evidence="1">Membrane</location>
        <topology evidence="1">Single-pass type I membrane protein</topology>
    </subcellularLocation>
</comment>
<comment type="caution">
    <text evidence="7">The sequence shown here is derived from an EMBL/GenBank/DDBJ whole genome shotgun (WGS) entry which is preliminary data.</text>
</comment>